<organism evidence="5 6">
    <name type="scientific">Caligus rogercresseyi</name>
    <name type="common">Sea louse</name>
    <dbReference type="NCBI Taxonomy" id="217165"/>
    <lineage>
        <taxon>Eukaryota</taxon>
        <taxon>Metazoa</taxon>
        <taxon>Ecdysozoa</taxon>
        <taxon>Arthropoda</taxon>
        <taxon>Crustacea</taxon>
        <taxon>Multicrustacea</taxon>
        <taxon>Hexanauplia</taxon>
        <taxon>Copepoda</taxon>
        <taxon>Siphonostomatoida</taxon>
        <taxon>Caligidae</taxon>
        <taxon>Caligus</taxon>
    </lineage>
</organism>
<feature type="compositionally biased region" description="Basic and acidic residues" evidence="3">
    <location>
        <begin position="133"/>
        <end position="147"/>
    </location>
</feature>
<evidence type="ECO:0000256" key="3">
    <source>
        <dbReference type="SAM" id="MobiDB-lite"/>
    </source>
</evidence>
<dbReference type="InterPro" id="IPR003616">
    <property type="entry name" value="Post-SET_dom"/>
</dbReference>
<dbReference type="EMBL" id="CP045894">
    <property type="protein sequence ID" value="QQP54987.1"/>
    <property type="molecule type" value="Genomic_DNA"/>
</dbReference>
<dbReference type="OrthoDB" id="308383at2759"/>
<evidence type="ECO:0000313" key="6">
    <source>
        <dbReference type="Proteomes" id="UP000595437"/>
    </source>
</evidence>
<feature type="non-terminal residue" evidence="5">
    <location>
        <position position="1"/>
    </location>
</feature>
<reference evidence="6" key="1">
    <citation type="submission" date="2021-01" db="EMBL/GenBank/DDBJ databases">
        <title>Caligus Genome Assembly.</title>
        <authorList>
            <person name="Gallardo-Escarate C."/>
        </authorList>
    </citation>
    <scope>NUCLEOTIDE SEQUENCE [LARGE SCALE GENOMIC DNA]</scope>
</reference>
<dbReference type="GO" id="GO:0046975">
    <property type="term" value="F:histone H3K36 methyltransferase activity"/>
    <property type="evidence" value="ECO:0007669"/>
    <property type="project" value="InterPro"/>
</dbReference>
<keyword evidence="1" id="KW-0489">Methyltransferase</keyword>
<feature type="compositionally biased region" description="Basic and acidic residues" evidence="3">
    <location>
        <begin position="85"/>
        <end position="101"/>
    </location>
</feature>
<evidence type="ECO:0000256" key="1">
    <source>
        <dbReference type="ARBA" id="ARBA00022603"/>
    </source>
</evidence>
<evidence type="ECO:0000313" key="5">
    <source>
        <dbReference type="EMBL" id="QQP54987.1"/>
    </source>
</evidence>
<feature type="compositionally biased region" description="Acidic residues" evidence="3">
    <location>
        <begin position="56"/>
        <end position="84"/>
    </location>
</feature>
<gene>
    <name evidence="5" type="ORF">FKW44_008011</name>
</gene>
<feature type="compositionally biased region" description="Basic residues" evidence="3">
    <location>
        <begin position="171"/>
        <end position="184"/>
    </location>
</feature>
<evidence type="ECO:0000259" key="4">
    <source>
        <dbReference type="PROSITE" id="PS50868"/>
    </source>
</evidence>
<dbReference type="Gene3D" id="2.170.270.10">
    <property type="entry name" value="SET domain"/>
    <property type="match status" value="1"/>
</dbReference>
<dbReference type="InterPro" id="IPR042294">
    <property type="entry name" value="SETD2_animal"/>
</dbReference>
<dbReference type="PROSITE" id="PS50868">
    <property type="entry name" value="POST_SET"/>
    <property type="match status" value="1"/>
</dbReference>
<feature type="region of interest" description="Disordered" evidence="3">
    <location>
        <begin position="51"/>
        <end position="185"/>
    </location>
</feature>
<dbReference type="AlphaFoldDB" id="A0A7T8KFH8"/>
<dbReference type="SMART" id="SM00508">
    <property type="entry name" value="PostSET"/>
    <property type="match status" value="1"/>
</dbReference>
<dbReference type="PANTHER" id="PTHR46711:SF1">
    <property type="entry name" value="HISTONE-LYSINE N-METHYLTRANSFERASE SETD2"/>
    <property type="match status" value="1"/>
</dbReference>
<keyword evidence="2" id="KW-0808">Transferase</keyword>
<dbReference type="InterPro" id="IPR046341">
    <property type="entry name" value="SET_dom_sf"/>
</dbReference>
<accession>A0A7T8KFH8</accession>
<dbReference type="GO" id="GO:0032259">
    <property type="term" value="P:methylation"/>
    <property type="evidence" value="ECO:0007669"/>
    <property type="project" value="UniProtKB-KW"/>
</dbReference>
<dbReference type="PANTHER" id="PTHR46711">
    <property type="entry name" value="HISTONE-LYSINE N-METHYLTRANSFERASE SETD2"/>
    <property type="match status" value="1"/>
</dbReference>
<proteinExistence type="predicted"/>
<dbReference type="SUPFAM" id="SSF82199">
    <property type="entry name" value="SET domain"/>
    <property type="match status" value="1"/>
</dbReference>
<sequence>WMVDGQMRIGFFTKRRVSVGEEITFDYKYERYGQEAQKCYCAAENCRGWLGGEPSNSEDEEEENEDNLEEDDYWSTSEEEEEVEKEIQRPQDDKSATKPEEATPLLGSPPIPAPPLLEITPPEEESDKKTKKVITEEEKEAEKDKDYIGSPILPEEQEVTPFSGEEVQTQPKKRRRRRRSPRKIKNYEEIQDEDEIDRLKSSGIRTKNHTVELSRIMVRTTDTTSRSILAGLLLAADTPCKRLFLDYYGLKILYGWMSENAWENLSELGLKIQILNILSALGIPHKTMLVDCKIWT</sequence>
<name>A0A7T8KFH8_CALRO</name>
<keyword evidence="6" id="KW-1185">Reference proteome</keyword>
<evidence type="ECO:0000256" key="2">
    <source>
        <dbReference type="ARBA" id="ARBA00022679"/>
    </source>
</evidence>
<protein>
    <recommendedName>
        <fullName evidence="4">Post-SET domain-containing protein</fullName>
    </recommendedName>
</protein>
<dbReference type="Proteomes" id="UP000595437">
    <property type="component" value="Chromosome 5"/>
</dbReference>
<feature type="domain" description="Post-SET" evidence="4">
    <location>
        <begin position="35"/>
        <end position="51"/>
    </location>
</feature>